<comment type="caution">
    <text evidence="1">The sequence shown here is derived from an EMBL/GenBank/DDBJ whole genome shotgun (WGS) entry which is preliminary data.</text>
</comment>
<sequence length="113" mass="12813">MSVCFRACDWVADAYARGALLSAQSAIVMLSGWRYPSYLTSVTTPSNNRLSNDLKNASSEHCSSFRKSQTPQSTLLTDDDYCLSLTKQMRLCWLQEKLRKVCSMRLDYADILI</sequence>
<gene>
    <name evidence="1" type="ORF">KSP40_PGU015619</name>
</gene>
<accession>A0ABR2MKB5</accession>
<protein>
    <submittedName>
        <fullName evidence="1">Uncharacterized protein</fullName>
    </submittedName>
</protein>
<dbReference type="Proteomes" id="UP001412067">
    <property type="component" value="Unassembled WGS sequence"/>
</dbReference>
<proteinExistence type="predicted"/>
<organism evidence="1 2">
    <name type="scientific">Platanthera guangdongensis</name>
    <dbReference type="NCBI Taxonomy" id="2320717"/>
    <lineage>
        <taxon>Eukaryota</taxon>
        <taxon>Viridiplantae</taxon>
        <taxon>Streptophyta</taxon>
        <taxon>Embryophyta</taxon>
        <taxon>Tracheophyta</taxon>
        <taxon>Spermatophyta</taxon>
        <taxon>Magnoliopsida</taxon>
        <taxon>Liliopsida</taxon>
        <taxon>Asparagales</taxon>
        <taxon>Orchidaceae</taxon>
        <taxon>Orchidoideae</taxon>
        <taxon>Orchideae</taxon>
        <taxon>Orchidinae</taxon>
        <taxon>Platanthera</taxon>
    </lineage>
</organism>
<reference evidence="1 2" key="1">
    <citation type="journal article" date="2022" name="Nat. Plants">
        <title>Genomes of leafy and leafless Platanthera orchids illuminate the evolution of mycoheterotrophy.</title>
        <authorList>
            <person name="Li M.H."/>
            <person name="Liu K.W."/>
            <person name="Li Z."/>
            <person name="Lu H.C."/>
            <person name="Ye Q.L."/>
            <person name="Zhang D."/>
            <person name="Wang J.Y."/>
            <person name="Li Y.F."/>
            <person name="Zhong Z.M."/>
            <person name="Liu X."/>
            <person name="Yu X."/>
            <person name="Liu D.K."/>
            <person name="Tu X.D."/>
            <person name="Liu B."/>
            <person name="Hao Y."/>
            <person name="Liao X.Y."/>
            <person name="Jiang Y.T."/>
            <person name="Sun W.H."/>
            <person name="Chen J."/>
            <person name="Chen Y.Q."/>
            <person name="Ai Y."/>
            <person name="Zhai J.W."/>
            <person name="Wu S.S."/>
            <person name="Zhou Z."/>
            <person name="Hsiao Y.Y."/>
            <person name="Wu W.L."/>
            <person name="Chen Y.Y."/>
            <person name="Lin Y.F."/>
            <person name="Hsu J.L."/>
            <person name="Li C.Y."/>
            <person name="Wang Z.W."/>
            <person name="Zhao X."/>
            <person name="Zhong W.Y."/>
            <person name="Ma X.K."/>
            <person name="Ma L."/>
            <person name="Huang J."/>
            <person name="Chen G.Z."/>
            <person name="Huang M.Z."/>
            <person name="Huang L."/>
            <person name="Peng D.H."/>
            <person name="Luo Y.B."/>
            <person name="Zou S.Q."/>
            <person name="Chen S.P."/>
            <person name="Lan S."/>
            <person name="Tsai W.C."/>
            <person name="Van de Peer Y."/>
            <person name="Liu Z.J."/>
        </authorList>
    </citation>
    <scope>NUCLEOTIDE SEQUENCE [LARGE SCALE GENOMIC DNA]</scope>
    <source>
        <strain evidence="1">Lor288</strain>
    </source>
</reference>
<name>A0ABR2MKB5_9ASPA</name>
<evidence type="ECO:0000313" key="1">
    <source>
        <dbReference type="EMBL" id="KAK8964572.1"/>
    </source>
</evidence>
<keyword evidence="2" id="KW-1185">Reference proteome</keyword>
<dbReference type="EMBL" id="JBBWWR010000007">
    <property type="protein sequence ID" value="KAK8964572.1"/>
    <property type="molecule type" value="Genomic_DNA"/>
</dbReference>
<evidence type="ECO:0000313" key="2">
    <source>
        <dbReference type="Proteomes" id="UP001412067"/>
    </source>
</evidence>